<evidence type="ECO:0000256" key="5">
    <source>
        <dbReference type="ARBA" id="ARBA00023098"/>
    </source>
</evidence>
<gene>
    <name evidence="11" type="ORF">GTHE00462_LOCUS6958</name>
</gene>
<proteinExistence type="inferred from homology"/>
<evidence type="ECO:0000313" key="11">
    <source>
        <dbReference type="EMBL" id="CAE2270865.1"/>
    </source>
</evidence>
<dbReference type="PANTHER" id="PTHR10434">
    <property type="entry name" value="1-ACYL-SN-GLYCEROL-3-PHOSPHATE ACYLTRANSFERASE"/>
    <property type="match status" value="1"/>
</dbReference>
<comment type="pathway">
    <text evidence="1">Lipid metabolism.</text>
</comment>
<dbReference type="CDD" id="cd07989">
    <property type="entry name" value="LPLAT_AGPAT-like"/>
    <property type="match status" value="1"/>
</dbReference>
<comment type="domain">
    <text evidence="7">The HXXXXD motif is essential for acyltransferase activity and may constitute the binding site for the phosphate moiety of the glycerol-3-phosphate.</text>
</comment>
<feature type="chain" id="PRO_5030901365" description="1-acyl-sn-glycerol-3-phosphate acyltransferase" evidence="9">
    <location>
        <begin position="19"/>
        <end position="347"/>
    </location>
</feature>
<feature type="domain" description="Phospholipid/glycerol acyltransferase" evidence="10">
    <location>
        <begin position="176"/>
        <end position="291"/>
    </location>
</feature>
<evidence type="ECO:0000256" key="6">
    <source>
        <dbReference type="ARBA" id="ARBA00023315"/>
    </source>
</evidence>
<sequence>MAAAALLALSTCAMSASAFVIQSSPMHNLHRVASPPSLVSSSGRLHQIAMAPRLHGRTNGHSLGVAMLAGAGASVVKHQQSSPARLGPHIKIGKKGAILNPWGLWVLTYSMILAFAGYLYLKVRQALSFLFLGRLKPTAEHCCWIMHSWCKIVLSIGFSAPEVEGLENLPPKDETVLVAANHMSWFDVPVLHGFLAGRLLWSFAKAELVKVPVLGTYMQTAEHILISRESRKSQLESLKSAIKTLSLSRNVFIFPEGTRSLDGKLRHFKGGAFTIARKSGVKIVPVTLIGNDVVFPANALMPLCPGRGIMKMVVHPAIDPEGKTDEELMEETRVAIASALPAEKVAS</sequence>
<evidence type="ECO:0000259" key="10">
    <source>
        <dbReference type="SMART" id="SM00563"/>
    </source>
</evidence>
<dbReference type="SMART" id="SM00563">
    <property type="entry name" value="PlsC"/>
    <property type="match status" value="1"/>
</dbReference>
<keyword evidence="9" id="KW-0732">Signal</keyword>
<keyword evidence="4 7" id="KW-0808">Transferase</keyword>
<dbReference type="PANTHER" id="PTHR10434:SF64">
    <property type="entry name" value="1-ACYL-SN-GLYCEROL-3-PHOSPHATE ACYLTRANSFERASE-RELATED"/>
    <property type="match status" value="1"/>
</dbReference>
<dbReference type="InterPro" id="IPR004552">
    <property type="entry name" value="AGP_acyltrans"/>
</dbReference>
<evidence type="ECO:0000256" key="8">
    <source>
        <dbReference type="SAM" id="Phobius"/>
    </source>
</evidence>
<reference evidence="11" key="1">
    <citation type="submission" date="2021-01" db="EMBL/GenBank/DDBJ databases">
        <authorList>
            <person name="Corre E."/>
            <person name="Pelletier E."/>
            <person name="Niang G."/>
            <person name="Scheremetjew M."/>
            <person name="Finn R."/>
            <person name="Kale V."/>
            <person name="Holt S."/>
            <person name="Cochrane G."/>
            <person name="Meng A."/>
            <person name="Brown T."/>
            <person name="Cohen L."/>
        </authorList>
    </citation>
    <scope>NUCLEOTIDE SEQUENCE</scope>
    <source>
        <strain evidence="11">CCMP 2712</strain>
    </source>
</reference>
<name>A0A7S4JQA1_GUITH</name>
<evidence type="ECO:0000256" key="1">
    <source>
        <dbReference type="ARBA" id="ARBA00005189"/>
    </source>
</evidence>
<comment type="similarity">
    <text evidence="2 7">Belongs to the 1-acyl-sn-glycerol-3-phosphate acyltransferase family.</text>
</comment>
<dbReference type="AlphaFoldDB" id="A0A7S4JQA1"/>
<feature type="transmembrane region" description="Helical" evidence="8">
    <location>
        <begin position="102"/>
        <end position="121"/>
    </location>
</feature>
<dbReference type="GO" id="GO:0016020">
    <property type="term" value="C:membrane"/>
    <property type="evidence" value="ECO:0007669"/>
    <property type="project" value="InterPro"/>
</dbReference>
<keyword evidence="8" id="KW-0472">Membrane</keyword>
<dbReference type="GO" id="GO:0003841">
    <property type="term" value="F:1-acylglycerol-3-phosphate O-acyltransferase activity"/>
    <property type="evidence" value="ECO:0007669"/>
    <property type="project" value="UniProtKB-UniRule"/>
</dbReference>
<keyword evidence="6 7" id="KW-0012">Acyltransferase</keyword>
<dbReference type="EC" id="2.3.1.51" evidence="7"/>
<accession>A0A7S4JQA1</accession>
<evidence type="ECO:0000256" key="9">
    <source>
        <dbReference type="SAM" id="SignalP"/>
    </source>
</evidence>
<dbReference type="GO" id="GO:0006654">
    <property type="term" value="P:phosphatidic acid biosynthetic process"/>
    <property type="evidence" value="ECO:0007669"/>
    <property type="project" value="TreeGrafter"/>
</dbReference>
<dbReference type="SUPFAM" id="SSF69593">
    <property type="entry name" value="Glycerol-3-phosphate (1)-acyltransferase"/>
    <property type="match status" value="1"/>
</dbReference>
<feature type="signal peptide" evidence="9">
    <location>
        <begin position="1"/>
        <end position="18"/>
    </location>
</feature>
<keyword evidence="8" id="KW-0812">Transmembrane</keyword>
<evidence type="ECO:0000256" key="7">
    <source>
        <dbReference type="RuleBase" id="RU361267"/>
    </source>
</evidence>
<dbReference type="InterPro" id="IPR002123">
    <property type="entry name" value="Plipid/glycerol_acylTrfase"/>
</dbReference>
<keyword evidence="5 7" id="KW-0443">Lipid metabolism</keyword>
<dbReference type="Pfam" id="PF01553">
    <property type="entry name" value="Acyltransferase"/>
    <property type="match status" value="1"/>
</dbReference>
<evidence type="ECO:0000256" key="4">
    <source>
        <dbReference type="ARBA" id="ARBA00022679"/>
    </source>
</evidence>
<keyword evidence="7" id="KW-1208">Phospholipid metabolism</keyword>
<evidence type="ECO:0000256" key="2">
    <source>
        <dbReference type="ARBA" id="ARBA00008655"/>
    </source>
</evidence>
<evidence type="ECO:0000256" key="3">
    <source>
        <dbReference type="ARBA" id="ARBA00022516"/>
    </source>
</evidence>
<protein>
    <recommendedName>
        <fullName evidence="7">1-acyl-sn-glycerol-3-phosphate acyltransferase</fullName>
        <ecNumber evidence="7">2.3.1.51</ecNumber>
    </recommendedName>
</protein>
<keyword evidence="3 7" id="KW-0444">Lipid biosynthesis</keyword>
<organism evidence="11">
    <name type="scientific">Guillardia theta</name>
    <name type="common">Cryptophyte</name>
    <name type="synonym">Cryptomonas phi</name>
    <dbReference type="NCBI Taxonomy" id="55529"/>
    <lineage>
        <taxon>Eukaryota</taxon>
        <taxon>Cryptophyceae</taxon>
        <taxon>Pyrenomonadales</taxon>
        <taxon>Geminigeraceae</taxon>
        <taxon>Guillardia</taxon>
    </lineage>
</organism>
<dbReference type="EMBL" id="HBKN01008866">
    <property type="protein sequence ID" value="CAE2270865.1"/>
    <property type="molecule type" value="Transcribed_RNA"/>
</dbReference>
<keyword evidence="8" id="KW-1133">Transmembrane helix</keyword>
<comment type="catalytic activity">
    <reaction evidence="7">
        <text>a 1-acyl-sn-glycero-3-phosphate + an acyl-CoA = a 1,2-diacyl-sn-glycero-3-phosphate + CoA</text>
        <dbReference type="Rhea" id="RHEA:19709"/>
        <dbReference type="ChEBI" id="CHEBI:57287"/>
        <dbReference type="ChEBI" id="CHEBI:57970"/>
        <dbReference type="ChEBI" id="CHEBI:58342"/>
        <dbReference type="ChEBI" id="CHEBI:58608"/>
        <dbReference type="EC" id="2.3.1.51"/>
    </reaction>
</comment>
<dbReference type="NCBIfam" id="TIGR00530">
    <property type="entry name" value="AGP_acyltrn"/>
    <property type="match status" value="1"/>
</dbReference>
<keyword evidence="7" id="KW-0594">Phospholipid biosynthesis</keyword>